<reference evidence="6" key="3">
    <citation type="submission" date="2020-02" db="EMBL/GenBank/DDBJ databases">
        <authorList>
            <person name="Sarangi A.N."/>
            <person name="Ghosh S."/>
            <person name="Mukherjee M."/>
            <person name="Tripathy S."/>
        </authorList>
    </citation>
    <scope>NUCLEOTIDE SEQUENCE</scope>
    <source>
        <strain evidence="6">BDU141951</strain>
    </source>
</reference>
<dbReference type="SMART" id="SM00382">
    <property type="entry name" value="AAA"/>
    <property type="match status" value="1"/>
</dbReference>
<comment type="caution">
    <text evidence="6">The sequence shown here is derived from an EMBL/GenBank/DDBJ whole genome shotgun (WGS) entry which is preliminary data.</text>
</comment>
<dbReference type="InterPro" id="IPR027417">
    <property type="entry name" value="P-loop_NTPase"/>
</dbReference>
<keyword evidence="1" id="KW-0547">Nucleotide-binding</keyword>
<dbReference type="GO" id="GO:0005524">
    <property type="term" value="F:ATP binding"/>
    <property type="evidence" value="ECO:0007669"/>
    <property type="project" value="UniProtKB-KW"/>
</dbReference>
<dbReference type="EMBL" id="JTHE02000003">
    <property type="protein sequence ID" value="NEV68847.1"/>
    <property type="molecule type" value="Genomic_DNA"/>
</dbReference>
<dbReference type="AlphaFoldDB" id="A0A0C1Y8Q2"/>
<gene>
    <name evidence="6" type="ORF">QQ91_017235</name>
</gene>
<dbReference type="InterPro" id="IPR041569">
    <property type="entry name" value="AAA_lid_3"/>
</dbReference>
<reference evidence="6" key="1">
    <citation type="submission" date="2014-11" db="EMBL/GenBank/DDBJ databases">
        <authorList>
            <person name="Malar M.C."/>
            <person name="Sen D."/>
            <person name="Tripathy S."/>
        </authorList>
    </citation>
    <scope>NUCLEOTIDE SEQUENCE</scope>
    <source>
        <strain evidence="6">BDU141951</strain>
    </source>
</reference>
<dbReference type="SUPFAM" id="SSF52540">
    <property type="entry name" value="P-loop containing nucleoside triphosphate hydrolases"/>
    <property type="match status" value="2"/>
</dbReference>
<dbReference type="Pfam" id="PF17862">
    <property type="entry name" value="AAA_lid_3"/>
    <property type="match status" value="1"/>
</dbReference>
<comment type="similarity">
    <text evidence="3">Belongs to the AAA ATPase family. Highly divergent.</text>
</comment>
<dbReference type="InterPro" id="IPR052381">
    <property type="entry name" value="AAA_domain_protein"/>
</dbReference>
<evidence type="ECO:0000256" key="3">
    <source>
        <dbReference type="ARBA" id="ARBA00038088"/>
    </source>
</evidence>
<organism evidence="6">
    <name type="scientific">Lyngbya confervoides BDU141951</name>
    <dbReference type="NCBI Taxonomy" id="1574623"/>
    <lineage>
        <taxon>Bacteria</taxon>
        <taxon>Bacillati</taxon>
        <taxon>Cyanobacteriota</taxon>
        <taxon>Cyanophyceae</taxon>
        <taxon>Oscillatoriophycideae</taxon>
        <taxon>Oscillatoriales</taxon>
        <taxon>Microcoleaceae</taxon>
        <taxon>Lyngbya</taxon>
    </lineage>
</organism>
<keyword evidence="2" id="KW-0067">ATP-binding</keyword>
<reference evidence="6" key="2">
    <citation type="journal article" date="2015" name="Genome Announc.">
        <title>Draft Genome Sequence of Filamentous Marine Cyanobacterium Lyngbya confervoides Strain BDU141951.</title>
        <authorList>
            <person name="Chandrababunaidu M.M."/>
            <person name="Sen D."/>
            <person name="Tripathy S."/>
        </authorList>
    </citation>
    <scope>NUCLEOTIDE SEQUENCE</scope>
    <source>
        <strain evidence="6">BDU141951</strain>
    </source>
</reference>
<dbReference type="GO" id="GO:0016887">
    <property type="term" value="F:ATP hydrolysis activity"/>
    <property type="evidence" value="ECO:0007669"/>
    <property type="project" value="InterPro"/>
</dbReference>
<name>A0A0C1Y8Q2_9CYAN</name>
<evidence type="ECO:0000256" key="4">
    <source>
        <dbReference type="ARBA" id="ARBA00040480"/>
    </source>
</evidence>
<protein>
    <recommendedName>
        <fullName evidence="4">Uncharacterized AAA domain-containing protein ycf46</fullName>
    </recommendedName>
</protein>
<accession>A0A0C1Y8Q2</accession>
<evidence type="ECO:0000256" key="1">
    <source>
        <dbReference type="ARBA" id="ARBA00022741"/>
    </source>
</evidence>
<dbReference type="Gene3D" id="3.40.50.300">
    <property type="entry name" value="P-loop containing nucleotide triphosphate hydrolases"/>
    <property type="match status" value="1"/>
</dbReference>
<dbReference type="InterPro" id="IPR003959">
    <property type="entry name" value="ATPase_AAA_core"/>
</dbReference>
<dbReference type="Pfam" id="PF00004">
    <property type="entry name" value="AAA"/>
    <property type="match status" value="1"/>
</dbReference>
<feature type="domain" description="AAA+ ATPase" evidence="5">
    <location>
        <begin position="281"/>
        <end position="416"/>
    </location>
</feature>
<dbReference type="PANTHER" id="PTHR42960:SF1">
    <property type="entry name" value="YCF46 PROTEIN"/>
    <property type="match status" value="1"/>
</dbReference>
<evidence type="ECO:0000313" key="6">
    <source>
        <dbReference type="EMBL" id="NEV68847.1"/>
    </source>
</evidence>
<sequence length="511" mass="57740">MTFASSVRLFQTLVMSFHSAIVIETVEEERVRTLINKAINELQMAVFEWSVSQGLTRSQGNSQHRWTNEYAPPGTQKPQALDQTFEPVDALKHIAELPFQAIYWLKDLGPHLKDDDVVRRQLREVIQQFAQNRSTLVITGHSITLPPDIAQDVVYFDLKLPEPDELYRAISEVVRSLKGRISVEIQPDGIDELVQAMRGMTLQQARKVIAFAALDDGKLTADDVKRVLQRKVQVLHEDGLLDYVPPEMNPAQLGGFNGLKQWLQRARVGFGAQAKAFNLPTPRGILIVGIQGCGKSLAAKTIAREWQMPLLKLDAGRLYDKFIGESEKNFRRAVTLAETMSPAILWIDEIEKSMGQSDSDADGGLSRRLFGYFLTWLQEKSGDVFVVATANDLSRIPPELLRKGRFDEIFFVDLPDEAERAAILQIHLVRRKQDPQRFELAALVQATDGFSGAEIEQVIITSLYRAIYEQRPVDTELIINEVKSTVPLSISRREDLHALRIMAQERFVSVK</sequence>
<dbReference type="InterPro" id="IPR003593">
    <property type="entry name" value="AAA+_ATPase"/>
</dbReference>
<dbReference type="Gene3D" id="1.10.8.60">
    <property type="match status" value="1"/>
</dbReference>
<evidence type="ECO:0000256" key="2">
    <source>
        <dbReference type="ARBA" id="ARBA00022840"/>
    </source>
</evidence>
<dbReference type="PANTHER" id="PTHR42960">
    <property type="entry name" value="YCF46 PROTEIN"/>
    <property type="match status" value="1"/>
</dbReference>
<proteinExistence type="inferred from homology"/>
<evidence type="ECO:0000259" key="5">
    <source>
        <dbReference type="SMART" id="SM00382"/>
    </source>
</evidence>